<dbReference type="InParanoid" id="A0A0C3FBH1"/>
<dbReference type="EMBL" id="KN833029">
    <property type="protein sequence ID" value="KIM77051.1"/>
    <property type="molecule type" value="Genomic_DNA"/>
</dbReference>
<evidence type="ECO:0000313" key="3">
    <source>
        <dbReference type="Proteomes" id="UP000054166"/>
    </source>
</evidence>
<name>A0A0C3FBH1_PILCF</name>
<keyword evidence="3" id="KW-1185">Reference proteome</keyword>
<evidence type="ECO:0000313" key="2">
    <source>
        <dbReference type="EMBL" id="KIM77051.1"/>
    </source>
</evidence>
<feature type="region of interest" description="Disordered" evidence="1">
    <location>
        <begin position="1"/>
        <end position="23"/>
    </location>
</feature>
<feature type="compositionally biased region" description="Polar residues" evidence="1">
    <location>
        <begin position="1"/>
        <end position="10"/>
    </location>
</feature>
<dbReference type="HOGENOM" id="CLU_1704924_0_0_1"/>
<dbReference type="AlphaFoldDB" id="A0A0C3FBH1"/>
<accession>A0A0C3FBH1</accession>
<protein>
    <submittedName>
        <fullName evidence="2">Uncharacterized protein</fullName>
    </submittedName>
</protein>
<evidence type="ECO:0000256" key="1">
    <source>
        <dbReference type="SAM" id="MobiDB-lite"/>
    </source>
</evidence>
<reference evidence="2 3" key="1">
    <citation type="submission" date="2014-04" db="EMBL/GenBank/DDBJ databases">
        <authorList>
            <consortium name="DOE Joint Genome Institute"/>
            <person name="Kuo A."/>
            <person name="Tarkka M."/>
            <person name="Buscot F."/>
            <person name="Kohler A."/>
            <person name="Nagy L.G."/>
            <person name="Floudas D."/>
            <person name="Copeland A."/>
            <person name="Barry K.W."/>
            <person name="Cichocki N."/>
            <person name="Veneault-Fourrey C."/>
            <person name="LaButti K."/>
            <person name="Lindquist E.A."/>
            <person name="Lipzen A."/>
            <person name="Lundell T."/>
            <person name="Morin E."/>
            <person name="Murat C."/>
            <person name="Sun H."/>
            <person name="Tunlid A."/>
            <person name="Henrissat B."/>
            <person name="Grigoriev I.V."/>
            <person name="Hibbett D.S."/>
            <person name="Martin F."/>
            <person name="Nordberg H.P."/>
            <person name="Cantor M.N."/>
            <person name="Hua S.X."/>
        </authorList>
    </citation>
    <scope>NUCLEOTIDE SEQUENCE [LARGE SCALE GENOMIC DNA]</scope>
    <source>
        <strain evidence="2 3">F 1598</strain>
    </source>
</reference>
<dbReference type="InterPro" id="IPR045992">
    <property type="entry name" value="DUF5948"/>
</dbReference>
<dbReference type="Pfam" id="PF19373">
    <property type="entry name" value="DUF5948"/>
    <property type="match status" value="1"/>
</dbReference>
<gene>
    <name evidence="2" type="ORF">PILCRDRAFT_631443</name>
</gene>
<organism evidence="2 3">
    <name type="scientific">Piloderma croceum (strain F 1598)</name>
    <dbReference type="NCBI Taxonomy" id="765440"/>
    <lineage>
        <taxon>Eukaryota</taxon>
        <taxon>Fungi</taxon>
        <taxon>Dikarya</taxon>
        <taxon>Basidiomycota</taxon>
        <taxon>Agaricomycotina</taxon>
        <taxon>Agaricomycetes</taxon>
        <taxon>Agaricomycetidae</taxon>
        <taxon>Atheliales</taxon>
        <taxon>Atheliaceae</taxon>
        <taxon>Piloderma</taxon>
    </lineage>
</organism>
<dbReference type="Proteomes" id="UP000054166">
    <property type="component" value="Unassembled WGS sequence"/>
</dbReference>
<reference evidence="3" key="2">
    <citation type="submission" date="2015-01" db="EMBL/GenBank/DDBJ databases">
        <title>Evolutionary Origins and Diversification of the Mycorrhizal Mutualists.</title>
        <authorList>
            <consortium name="DOE Joint Genome Institute"/>
            <consortium name="Mycorrhizal Genomics Consortium"/>
            <person name="Kohler A."/>
            <person name="Kuo A."/>
            <person name="Nagy L.G."/>
            <person name="Floudas D."/>
            <person name="Copeland A."/>
            <person name="Barry K.W."/>
            <person name="Cichocki N."/>
            <person name="Veneault-Fourrey C."/>
            <person name="LaButti K."/>
            <person name="Lindquist E.A."/>
            <person name="Lipzen A."/>
            <person name="Lundell T."/>
            <person name="Morin E."/>
            <person name="Murat C."/>
            <person name="Riley R."/>
            <person name="Ohm R."/>
            <person name="Sun H."/>
            <person name="Tunlid A."/>
            <person name="Henrissat B."/>
            <person name="Grigoriev I.V."/>
            <person name="Hibbett D.S."/>
            <person name="Martin F."/>
        </authorList>
    </citation>
    <scope>NUCLEOTIDE SEQUENCE [LARGE SCALE GENOMIC DNA]</scope>
    <source>
        <strain evidence="3">F 1598</strain>
    </source>
</reference>
<proteinExistence type="predicted"/>
<dbReference type="OrthoDB" id="4932133at2759"/>
<sequence>MPTQGISSETDGPKIFTGRNGNHPSTSFIVSNLGNGELKEYKASVDLTEISNTDTSYRLLTMHFNFTQLAATAIILLTARSVLADSGNCKCQDANGQYNDLTCQCCNFENTNSHSTKCPGENHQCTSTWSPDDIYDKLFDECCKSLGVGGAFCW</sequence>